<evidence type="ECO:0000256" key="8">
    <source>
        <dbReference type="ARBA" id="ARBA00022786"/>
    </source>
</evidence>
<gene>
    <name evidence="13" type="ORF">C1645_718480</name>
</gene>
<dbReference type="InterPro" id="IPR054694">
    <property type="entry name" value="Parkin-like_IBR"/>
</dbReference>
<keyword evidence="7 10" id="KW-0863">Zinc-finger</keyword>
<sequence>MMECQICFDTKIISSFSKITANCKHKLNICRSCVKNHITAQLDSKSVEDINCPVSGCKQKFQSDDVKKISKELFERFDGLMVCQTLSKLPEFRWCKNPKCNSGQLHLEGDDAPIITCQACGKKSCYTHDIPWHAGQTCTEYENNKNGNDEETQKFISKETKPCPRCNVRIIKNEGCDHMTCRMKNCNYEFCWLCFADHDKIRKHGNSFHKKSCKYYTTVTS</sequence>
<dbReference type="Pfam" id="PF22605">
    <property type="entry name" value="IBR_2"/>
    <property type="match status" value="1"/>
</dbReference>
<dbReference type="EMBL" id="QKYT01000008">
    <property type="protein sequence ID" value="RIA99021.1"/>
    <property type="molecule type" value="Genomic_DNA"/>
</dbReference>
<name>A0A397TV32_9GLOM</name>
<dbReference type="Gene3D" id="1.20.120.1750">
    <property type="match status" value="1"/>
</dbReference>
<dbReference type="PROSITE" id="PS51873">
    <property type="entry name" value="TRIAD"/>
    <property type="match status" value="1"/>
</dbReference>
<dbReference type="InterPro" id="IPR001841">
    <property type="entry name" value="Znf_RING"/>
</dbReference>
<keyword evidence="6" id="KW-0677">Repeat</keyword>
<dbReference type="InterPro" id="IPR031127">
    <property type="entry name" value="E3_UB_ligase_RBR"/>
</dbReference>
<evidence type="ECO:0000313" key="14">
    <source>
        <dbReference type="Proteomes" id="UP000265703"/>
    </source>
</evidence>
<evidence type="ECO:0000256" key="3">
    <source>
        <dbReference type="ARBA" id="ARBA00012251"/>
    </source>
</evidence>
<evidence type="ECO:0000256" key="5">
    <source>
        <dbReference type="ARBA" id="ARBA00022723"/>
    </source>
</evidence>
<dbReference type="Gene3D" id="3.30.40.10">
    <property type="entry name" value="Zinc/RING finger domain, C3HC4 (zinc finger)"/>
    <property type="match status" value="1"/>
</dbReference>
<dbReference type="SUPFAM" id="SSF57850">
    <property type="entry name" value="RING/U-box"/>
    <property type="match status" value="3"/>
</dbReference>
<comment type="caution">
    <text evidence="13">The sequence shown here is derived from an EMBL/GenBank/DDBJ whole genome shotgun (WGS) entry which is preliminary data.</text>
</comment>
<keyword evidence="14" id="KW-1185">Reference proteome</keyword>
<evidence type="ECO:0000256" key="6">
    <source>
        <dbReference type="ARBA" id="ARBA00022737"/>
    </source>
</evidence>
<comment type="catalytic activity">
    <reaction evidence="1">
        <text>[E2 ubiquitin-conjugating enzyme]-S-ubiquitinyl-L-cysteine + [acceptor protein]-L-lysine = [E2 ubiquitin-conjugating enzyme]-L-cysteine + [acceptor protein]-N(6)-ubiquitinyl-L-lysine.</text>
        <dbReference type="EC" id="2.3.2.31"/>
    </reaction>
</comment>
<keyword evidence="9" id="KW-0862">Zinc</keyword>
<feature type="domain" description="RING-type" evidence="12">
    <location>
        <begin position="1"/>
        <end position="217"/>
    </location>
</feature>
<accession>A0A397TV32</accession>
<keyword evidence="4" id="KW-0808">Transferase</keyword>
<reference evidence="13 14" key="1">
    <citation type="submission" date="2018-06" db="EMBL/GenBank/DDBJ databases">
        <title>Comparative genomics reveals the genomic features of Rhizophagus irregularis, R. cerebriforme, R. diaphanum and Gigaspora rosea, and their symbiotic lifestyle signature.</title>
        <authorList>
            <person name="Morin E."/>
            <person name="San Clemente H."/>
            <person name="Chen E.C.H."/>
            <person name="De La Providencia I."/>
            <person name="Hainaut M."/>
            <person name="Kuo A."/>
            <person name="Kohler A."/>
            <person name="Murat C."/>
            <person name="Tang N."/>
            <person name="Roy S."/>
            <person name="Loubradou J."/>
            <person name="Henrissat B."/>
            <person name="Grigoriev I.V."/>
            <person name="Corradi N."/>
            <person name="Roux C."/>
            <person name="Martin F.M."/>
        </authorList>
    </citation>
    <scope>NUCLEOTIDE SEQUENCE [LARGE SCALE GENOMIC DNA]</scope>
    <source>
        <strain evidence="13 14">DAOM 227022</strain>
    </source>
</reference>
<dbReference type="GO" id="GO:0008270">
    <property type="term" value="F:zinc ion binding"/>
    <property type="evidence" value="ECO:0007669"/>
    <property type="project" value="UniProtKB-KW"/>
</dbReference>
<feature type="domain" description="RING-type" evidence="11">
    <location>
        <begin position="4"/>
        <end position="54"/>
    </location>
</feature>
<dbReference type="InterPro" id="IPR044066">
    <property type="entry name" value="TRIAD_supradom"/>
</dbReference>
<dbReference type="InterPro" id="IPR002867">
    <property type="entry name" value="IBR_dom"/>
</dbReference>
<dbReference type="GO" id="GO:0061630">
    <property type="term" value="F:ubiquitin protein ligase activity"/>
    <property type="evidence" value="ECO:0007669"/>
    <property type="project" value="UniProtKB-EC"/>
</dbReference>
<evidence type="ECO:0000256" key="2">
    <source>
        <dbReference type="ARBA" id="ARBA00004906"/>
    </source>
</evidence>
<dbReference type="STRING" id="658196.A0A397TV32"/>
<comment type="pathway">
    <text evidence="2">Protein modification; protein ubiquitination.</text>
</comment>
<dbReference type="InterPro" id="IPR013083">
    <property type="entry name" value="Znf_RING/FYVE/PHD"/>
</dbReference>
<protein>
    <recommendedName>
        <fullName evidence="3">RBR-type E3 ubiquitin transferase</fullName>
        <ecNumber evidence="3">2.3.2.31</ecNumber>
    </recommendedName>
</protein>
<evidence type="ECO:0000259" key="11">
    <source>
        <dbReference type="PROSITE" id="PS50089"/>
    </source>
</evidence>
<evidence type="ECO:0000256" key="1">
    <source>
        <dbReference type="ARBA" id="ARBA00001798"/>
    </source>
</evidence>
<evidence type="ECO:0000256" key="7">
    <source>
        <dbReference type="ARBA" id="ARBA00022771"/>
    </source>
</evidence>
<dbReference type="CDD" id="cd20335">
    <property type="entry name" value="BRcat_RBR"/>
    <property type="match status" value="1"/>
</dbReference>
<dbReference type="Pfam" id="PF01485">
    <property type="entry name" value="IBR"/>
    <property type="match status" value="1"/>
</dbReference>
<evidence type="ECO:0000256" key="9">
    <source>
        <dbReference type="ARBA" id="ARBA00022833"/>
    </source>
</evidence>
<dbReference type="OrthoDB" id="1431934at2759"/>
<organism evidence="13 14">
    <name type="scientific">Glomus cerebriforme</name>
    <dbReference type="NCBI Taxonomy" id="658196"/>
    <lineage>
        <taxon>Eukaryota</taxon>
        <taxon>Fungi</taxon>
        <taxon>Fungi incertae sedis</taxon>
        <taxon>Mucoromycota</taxon>
        <taxon>Glomeromycotina</taxon>
        <taxon>Glomeromycetes</taxon>
        <taxon>Glomerales</taxon>
        <taxon>Glomeraceae</taxon>
        <taxon>Glomus</taxon>
    </lineage>
</organism>
<dbReference type="SMART" id="SM00647">
    <property type="entry name" value="IBR"/>
    <property type="match status" value="2"/>
</dbReference>
<dbReference type="AlphaFoldDB" id="A0A397TV32"/>
<evidence type="ECO:0000256" key="10">
    <source>
        <dbReference type="PROSITE-ProRule" id="PRU00175"/>
    </source>
</evidence>
<dbReference type="EC" id="2.3.2.31" evidence="3"/>
<dbReference type="Proteomes" id="UP000265703">
    <property type="component" value="Unassembled WGS sequence"/>
</dbReference>
<dbReference type="GO" id="GO:0016567">
    <property type="term" value="P:protein ubiquitination"/>
    <property type="evidence" value="ECO:0007669"/>
    <property type="project" value="InterPro"/>
</dbReference>
<evidence type="ECO:0000259" key="12">
    <source>
        <dbReference type="PROSITE" id="PS51873"/>
    </source>
</evidence>
<evidence type="ECO:0000256" key="4">
    <source>
        <dbReference type="ARBA" id="ARBA00022679"/>
    </source>
</evidence>
<dbReference type="PANTHER" id="PTHR11685">
    <property type="entry name" value="RBR FAMILY RING FINGER AND IBR DOMAIN-CONTAINING"/>
    <property type="match status" value="1"/>
</dbReference>
<keyword evidence="5" id="KW-0479">Metal-binding</keyword>
<dbReference type="PROSITE" id="PS50089">
    <property type="entry name" value="ZF_RING_2"/>
    <property type="match status" value="1"/>
</dbReference>
<evidence type="ECO:0000313" key="13">
    <source>
        <dbReference type="EMBL" id="RIA99021.1"/>
    </source>
</evidence>
<proteinExistence type="predicted"/>
<keyword evidence="8" id="KW-0833">Ubl conjugation pathway</keyword>